<protein>
    <submittedName>
        <fullName evidence="2">Tetratricopeptide (TPR) repeat protein</fullName>
    </submittedName>
</protein>
<dbReference type="EMBL" id="JAUSVL010000001">
    <property type="protein sequence ID" value="MDQ0290425.1"/>
    <property type="molecule type" value="Genomic_DNA"/>
</dbReference>
<evidence type="ECO:0000313" key="3">
    <source>
        <dbReference type="Proteomes" id="UP001238163"/>
    </source>
</evidence>
<name>A0AAE4APD9_9BACT</name>
<keyword evidence="1" id="KW-0812">Transmembrane</keyword>
<proteinExistence type="predicted"/>
<accession>A0AAE4APD9</accession>
<keyword evidence="1" id="KW-0472">Membrane</keyword>
<keyword evidence="1" id="KW-1133">Transmembrane helix</keyword>
<dbReference type="Gene3D" id="1.25.40.10">
    <property type="entry name" value="Tetratricopeptide repeat domain"/>
    <property type="match status" value="1"/>
</dbReference>
<dbReference type="Proteomes" id="UP001238163">
    <property type="component" value="Unassembled WGS sequence"/>
</dbReference>
<gene>
    <name evidence="2" type="ORF">J3R75_002532</name>
</gene>
<comment type="caution">
    <text evidence="2">The sequence shown here is derived from an EMBL/GenBank/DDBJ whole genome shotgun (WGS) entry which is preliminary data.</text>
</comment>
<evidence type="ECO:0000313" key="2">
    <source>
        <dbReference type="EMBL" id="MDQ0290425.1"/>
    </source>
</evidence>
<keyword evidence="3" id="KW-1185">Reference proteome</keyword>
<reference evidence="2" key="1">
    <citation type="submission" date="2023-07" db="EMBL/GenBank/DDBJ databases">
        <title>Genomic Encyclopedia of Type Strains, Phase IV (KMG-IV): sequencing the most valuable type-strain genomes for metagenomic binning, comparative biology and taxonomic classification.</title>
        <authorList>
            <person name="Goeker M."/>
        </authorList>
    </citation>
    <scope>NUCLEOTIDE SEQUENCE</scope>
    <source>
        <strain evidence="2">DSM 24202</strain>
    </source>
</reference>
<organism evidence="2 3">
    <name type="scientific">Oligosphaera ethanolica</name>
    <dbReference type="NCBI Taxonomy" id="760260"/>
    <lineage>
        <taxon>Bacteria</taxon>
        <taxon>Pseudomonadati</taxon>
        <taxon>Lentisphaerota</taxon>
        <taxon>Oligosphaeria</taxon>
        <taxon>Oligosphaerales</taxon>
        <taxon>Oligosphaeraceae</taxon>
        <taxon>Oligosphaera</taxon>
    </lineage>
</organism>
<dbReference type="RefSeq" id="WP_307261943.1">
    <property type="nucleotide sequence ID" value="NZ_JAUSVL010000001.1"/>
</dbReference>
<dbReference type="AlphaFoldDB" id="A0AAE4APD9"/>
<feature type="transmembrane region" description="Helical" evidence="1">
    <location>
        <begin position="30"/>
        <end position="48"/>
    </location>
</feature>
<dbReference type="SUPFAM" id="SSF48452">
    <property type="entry name" value="TPR-like"/>
    <property type="match status" value="1"/>
</dbReference>
<dbReference type="InterPro" id="IPR011990">
    <property type="entry name" value="TPR-like_helical_dom_sf"/>
</dbReference>
<sequence length="278" mass="31865">MLTLVLSFLTGVIFWFSLNAAWPDHPVWNSVLGVLGFIGVAILVNLLMRKRLEAIFNDVQKSIMDTQERLKRKVTMLQNKMQGGPKLQAMVEKEQAESIREAIKILDRVDPLKKWNVLAIRQANTLRGQLLFQIKDFAAADPFLDKALVLDPLTLAMQMTRWYKRGKMDEVTKAFKKGIKRFKDDKATLIYALYAWILVAEGRQDEAVVVLDEGKTKTENETLKQNWEHLVNNRVKRFSNAGLGEQWYALYLEQPKAQQVRMQAPFGGGPGMGGRRFR</sequence>
<evidence type="ECO:0000256" key="1">
    <source>
        <dbReference type="SAM" id="Phobius"/>
    </source>
</evidence>